<organism evidence="6 7">
    <name type="scientific">Vitis vinifera</name>
    <name type="common">Grape</name>
    <dbReference type="NCBI Taxonomy" id="29760"/>
    <lineage>
        <taxon>Eukaryota</taxon>
        <taxon>Viridiplantae</taxon>
        <taxon>Streptophyta</taxon>
        <taxon>Embryophyta</taxon>
        <taxon>Tracheophyta</taxon>
        <taxon>Spermatophyta</taxon>
        <taxon>Magnoliopsida</taxon>
        <taxon>eudicotyledons</taxon>
        <taxon>Gunneridae</taxon>
        <taxon>Pentapetalae</taxon>
        <taxon>rosids</taxon>
        <taxon>Vitales</taxon>
        <taxon>Vitaceae</taxon>
        <taxon>Viteae</taxon>
        <taxon>Vitis</taxon>
    </lineage>
</organism>
<dbReference type="GO" id="GO:0005885">
    <property type="term" value="C:Arp2/3 protein complex"/>
    <property type="evidence" value="ECO:0007669"/>
    <property type="project" value="InterPro"/>
</dbReference>
<name>A0A438JUS7_VITVI</name>
<proteinExistence type="inferred from homology"/>
<dbReference type="PANTHER" id="PTHR12058:SF0">
    <property type="entry name" value="ACTIN-RELATED PROTEIN 2_3 COMPLEX SUBUNIT 2"/>
    <property type="match status" value="1"/>
</dbReference>
<evidence type="ECO:0000256" key="5">
    <source>
        <dbReference type="ARBA" id="ARBA00023212"/>
    </source>
</evidence>
<keyword evidence="5" id="KW-0206">Cytoskeleton</keyword>
<gene>
    <name evidence="6" type="primary">ARPC2A_0</name>
    <name evidence="6" type="ORF">CK203_011552</name>
</gene>
<evidence type="ECO:0000256" key="4">
    <source>
        <dbReference type="ARBA" id="ARBA00023203"/>
    </source>
</evidence>
<dbReference type="InterPro" id="IPR007188">
    <property type="entry name" value="ARPC2"/>
</dbReference>
<comment type="subcellular location">
    <subcellularLocation>
        <location evidence="1">Cytoplasm</location>
        <location evidence="1">Cytoskeleton</location>
    </subcellularLocation>
</comment>
<evidence type="ECO:0000256" key="2">
    <source>
        <dbReference type="ARBA" id="ARBA00007192"/>
    </source>
</evidence>
<evidence type="ECO:0000313" key="7">
    <source>
        <dbReference type="Proteomes" id="UP000288805"/>
    </source>
</evidence>
<reference evidence="6 7" key="1">
    <citation type="journal article" date="2018" name="PLoS Genet.">
        <title>Population sequencing reveals clonal diversity and ancestral inbreeding in the grapevine cultivar Chardonnay.</title>
        <authorList>
            <person name="Roach M.J."/>
            <person name="Johnson D.L."/>
            <person name="Bohlmann J."/>
            <person name="van Vuuren H.J."/>
            <person name="Jones S.J."/>
            <person name="Pretorius I.S."/>
            <person name="Schmidt S.A."/>
            <person name="Borneman A.R."/>
        </authorList>
    </citation>
    <scope>NUCLEOTIDE SEQUENCE [LARGE SCALE GENOMIC DNA]</scope>
    <source>
        <strain evidence="7">cv. Chardonnay</strain>
        <tissue evidence="6">Leaf</tissue>
    </source>
</reference>
<dbReference type="GO" id="GO:0003779">
    <property type="term" value="F:actin binding"/>
    <property type="evidence" value="ECO:0007669"/>
    <property type="project" value="UniProtKB-KW"/>
</dbReference>
<dbReference type="AlphaFoldDB" id="A0A438JUS7"/>
<evidence type="ECO:0000256" key="1">
    <source>
        <dbReference type="ARBA" id="ARBA00004245"/>
    </source>
</evidence>
<protein>
    <submittedName>
        <fullName evidence="6">Actin-related protein 2/3 complex subunit 2A</fullName>
    </submittedName>
</protein>
<keyword evidence="4" id="KW-0009">Actin-binding</keyword>
<evidence type="ECO:0000313" key="6">
    <source>
        <dbReference type="EMBL" id="RVX12731.1"/>
    </source>
</evidence>
<dbReference type="GO" id="GO:0030041">
    <property type="term" value="P:actin filament polymerization"/>
    <property type="evidence" value="ECO:0007669"/>
    <property type="project" value="InterPro"/>
</dbReference>
<dbReference type="InterPro" id="IPR034666">
    <property type="entry name" value="ARPC2/4"/>
</dbReference>
<keyword evidence="3" id="KW-0963">Cytoplasm</keyword>
<comment type="caution">
    <text evidence="6">The sequence shown here is derived from an EMBL/GenBank/DDBJ whole genome shotgun (WGS) entry which is preliminary data.</text>
</comment>
<sequence>MDPIISIAFRVELSLLESDGNSTTFSPPRSLASFNYCNLEKGVELDYQWVEFDDVRYHVQVSMKYPQFLLLSVSLPTPAQEAVFSGGLPFGAIEAIKASYGVLVQILDPPKDGFNLTLKLNLSKLPPDEGSTSFFSKVIMSLPWLC</sequence>
<dbReference type="GO" id="GO:0034314">
    <property type="term" value="P:Arp2/3 complex-mediated actin nucleation"/>
    <property type="evidence" value="ECO:0007669"/>
    <property type="project" value="InterPro"/>
</dbReference>
<dbReference type="SUPFAM" id="SSF69645">
    <property type="entry name" value="Arp2/3 complex subunits"/>
    <property type="match status" value="1"/>
</dbReference>
<accession>A0A438JUS7</accession>
<evidence type="ECO:0000256" key="3">
    <source>
        <dbReference type="ARBA" id="ARBA00022490"/>
    </source>
</evidence>
<dbReference type="Proteomes" id="UP000288805">
    <property type="component" value="Unassembled WGS sequence"/>
</dbReference>
<comment type="similarity">
    <text evidence="2">Belongs to the ARPC2 family.</text>
</comment>
<dbReference type="PANTHER" id="PTHR12058">
    <property type="entry name" value="ARP2/3 COMPLEX 34 KDA SUBUNIT"/>
    <property type="match status" value="1"/>
</dbReference>
<dbReference type="Gene3D" id="3.30.1460.20">
    <property type="match status" value="1"/>
</dbReference>
<dbReference type="EMBL" id="QGNW01000027">
    <property type="protein sequence ID" value="RVX12731.1"/>
    <property type="molecule type" value="Genomic_DNA"/>
</dbReference>